<evidence type="ECO:0000313" key="2">
    <source>
        <dbReference type="EMBL" id="KAJ1192745.1"/>
    </source>
</evidence>
<sequence>MLKWTAVARQLLRKRAQAVMTVLLHTNMNVQAEDTMGSDKNVSRLAAAEALFNEVEADQRAKRHEEEELNKVEEEEEDQKEASENQGMTHKEYRQEVNY</sequence>
<keyword evidence="3" id="KW-1185">Reference proteome</keyword>
<name>A0AAV7UUF7_PLEWA</name>
<feature type="compositionally biased region" description="Basic and acidic residues" evidence="1">
    <location>
        <begin position="89"/>
        <end position="99"/>
    </location>
</feature>
<dbReference type="AlphaFoldDB" id="A0AAV7UUF7"/>
<feature type="compositionally biased region" description="Basic and acidic residues" evidence="1">
    <location>
        <begin position="57"/>
        <end position="72"/>
    </location>
</feature>
<evidence type="ECO:0000256" key="1">
    <source>
        <dbReference type="SAM" id="MobiDB-lite"/>
    </source>
</evidence>
<protein>
    <submittedName>
        <fullName evidence="2">Uncharacterized protein</fullName>
    </submittedName>
</protein>
<accession>A0AAV7UUF7</accession>
<proteinExistence type="predicted"/>
<feature type="region of interest" description="Disordered" evidence="1">
    <location>
        <begin position="56"/>
        <end position="99"/>
    </location>
</feature>
<organism evidence="2 3">
    <name type="scientific">Pleurodeles waltl</name>
    <name type="common">Iberian ribbed newt</name>
    <dbReference type="NCBI Taxonomy" id="8319"/>
    <lineage>
        <taxon>Eukaryota</taxon>
        <taxon>Metazoa</taxon>
        <taxon>Chordata</taxon>
        <taxon>Craniata</taxon>
        <taxon>Vertebrata</taxon>
        <taxon>Euteleostomi</taxon>
        <taxon>Amphibia</taxon>
        <taxon>Batrachia</taxon>
        <taxon>Caudata</taxon>
        <taxon>Salamandroidea</taxon>
        <taxon>Salamandridae</taxon>
        <taxon>Pleurodelinae</taxon>
        <taxon>Pleurodeles</taxon>
    </lineage>
</organism>
<reference evidence="2" key="1">
    <citation type="journal article" date="2022" name="bioRxiv">
        <title>Sequencing and chromosome-scale assembly of the giantPleurodeles waltlgenome.</title>
        <authorList>
            <person name="Brown T."/>
            <person name="Elewa A."/>
            <person name="Iarovenko S."/>
            <person name="Subramanian E."/>
            <person name="Araus A.J."/>
            <person name="Petzold A."/>
            <person name="Susuki M."/>
            <person name="Suzuki K.-i.T."/>
            <person name="Hayashi T."/>
            <person name="Toyoda A."/>
            <person name="Oliveira C."/>
            <person name="Osipova E."/>
            <person name="Leigh N.D."/>
            <person name="Simon A."/>
            <person name="Yun M.H."/>
        </authorList>
    </citation>
    <scope>NUCLEOTIDE SEQUENCE</scope>
    <source>
        <strain evidence="2">20211129_DDA</strain>
        <tissue evidence="2">Liver</tissue>
    </source>
</reference>
<comment type="caution">
    <text evidence="2">The sequence shown here is derived from an EMBL/GenBank/DDBJ whole genome shotgun (WGS) entry which is preliminary data.</text>
</comment>
<evidence type="ECO:0000313" key="3">
    <source>
        <dbReference type="Proteomes" id="UP001066276"/>
    </source>
</evidence>
<dbReference type="Proteomes" id="UP001066276">
    <property type="component" value="Chromosome 2_2"/>
</dbReference>
<gene>
    <name evidence="2" type="ORF">NDU88_002051</name>
</gene>
<dbReference type="EMBL" id="JANPWB010000004">
    <property type="protein sequence ID" value="KAJ1192745.1"/>
    <property type="molecule type" value="Genomic_DNA"/>
</dbReference>